<reference evidence="3" key="2">
    <citation type="submission" date="2025-08" db="UniProtKB">
        <authorList>
            <consortium name="RefSeq"/>
        </authorList>
    </citation>
    <scope>IDENTIFICATION</scope>
</reference>
<name>A0A1U8PNK1_GOSHI</name>
<dbReference type="InterPro" id="IPR056924">
    <property type="entry name" value="SH3_Tf2-1"/>
</dbReference>
<dbReference type="PaxDb" id="3635-A0A1U8PNK1"/>
<keyword evidence="2" id="KW-1185">Reference proteome</keyword>
<dbReference type="GeneID" id="107961031"/>
<protein>
    <recommendedName>
        <fullName evidence="1">Tf2-1-like SH3-like domain-containing protein</fullName>
    </recommendedName>
</protein>
<dbReference type="PANTHER" id="PTHR46148">
    <property type="entry name" value="CHROMO DOMAIN-CONTAINING PROTEIN"/>
    <property type="match status" value="1"/>
</dbReference>
<proteinExistence type="predicted"/>
<dbReference type="PANTHER" id="PTHR46148:SF44">
    <property type="entry name" value="GAG-POL POLYPROTEIN"/>
    <property type="match status" value="1"/>
</dbReference>
<gene>
    <name evidence="3" type="primary">LOC107961031</name>
</gene>
<dbReference type="Pfam" id="PF24626">
    <property type="entry name" value="SH3_Tf2-1"/>
    <property type="match status" value="1"/>
</dbReference>
<sequence>MIELGEHRILGPKLVCETDDKVRLIRDRPKAASDRQKSYASLERHDIEYSVGDFVFLKVSPRKKVVRFGRKGKLSPRFIGPYQILKRVGLVAYQLELPLELDLIHDVFYVLILRRYWSDPSHVVSVEEIEVLWWNYGTEEGTWEPEDSMCQQYHYLF</sequence>
<dbReference type="STRING" id="3635.A0A1U8PNK1"/>
<dbReference type="AlphaFoldDB" id="A0A1U8PNK1"/>
<dbReference type="Proteomes" id="UP000818029">
    <property type="component" value="Chromosome A05"/>
</dbReference>
<accession>A0A1U8PNK1</accession>
<dbReference type="KEGG" id="ghi:107961031"/>
<evidence type="ECO:0000313" key="3">
    <source>
        <dbReference type="RefSeq" id="XP_016752766.1"/>
    </source>
</evidence>
<dbReference type="RefSeq" id="XP_016752766.1">
    <property type="nucleotide sequence ID" value="XM_016897277.1"/>
</dbReference>
<reference evidence="2" key="1">
    <citation type="journal article" date="2020" name="Nat. Genet.">
        <title>Genomic diversifications of five Gossypium allopolyploid species and their impact on cotton improvement.</title>
        <authorList>
            <person name="Chen Z.J."/>
            <person name="Sreedasyam A."/>
            <person name="Ando A."/>
            <person name="Song Q."/>
            <person name="De Santiago L.M."/>
            <person name="Hulse-Kemp A.M."/>
            <person name="Ding M."/>
            <person name="Ye W."/>
            <person name="Kirkbride R.C."/>
            <person name="Jenkins J."/>
            <person name="Plott C."/>
            <person name="Lovell J."/>
            <person name="Lin Y.M."/>
            <person name="Vaughn R."/>
            <person name="Liu B."/>
            <person name="Simpson S."/>
            <person name="Scheffler B.E."/>
            <person name="Wen L."/>
            <person name="Saski C.A."/>
            <person name="Grover C.E."/>
            <person name="Hu G."/>
            <person name="Conover J.L."/>
            <person name="Carlson J.W."/>
            <person name="Shu S."/>
            <person name="Boston L.B."/>
            <person name="Williams M."/>
            <person name="Peterson D.G."/>
            <person name="McGee K."/>
            <person name="Jones D.C."/>
            <person name="Wendel J.F."/>
            <person name="Stelly D.M."/>
            <person name="Grimwood J."/>
            <person name="Schmutz J."/>
        </authorList>
    </citation>
    <scope>NUCLEOTIDE SEQUENCE [LARGE SCALE GENOMIC DNA]</scope>
    <source>
        <strain evidence="2">cv. TM-1</strain>
    </source>
</reference>
<evidence type="ECO:0000313" key="2">
    <source>
        <dbReference type="Proteomes" id="UP000818029"/>
    </source>
</evidence>
<evidence type="ECO:0000259" key="1">
    <source>
        <dbReference type="Pfam" id="PF24626"/>
    </source>
</evidence>
<feature type="domain" description="Tf2-1-like SH3-like" evidence="1">
    <location>
        <begin position="52"/>
        <end position="116"/>
    </location>
</feature>
<organism evidence="2 3">
    <name type="scientific">Gossypium hirsutum</name>
    <name type="common">Upland cotton</name>
    <name type="synonym">Gossypium mexicanum</name>
    <dbReference type="NCBI Taxonomy" id="3635"/>
    <lineage>
        <taxon>Eukaryota</taxon>
        <taxon>Viridiplantae</taxon>
        <taxon>Streptophyta</taxon>
        <taxon>Embryophyta</taxon>
        <taxon>Tracheophyta</taxon>
        <taxon>Spermatophyta</taxon>
        <taxon>Magnoliopsida</taxon>
        <taxon>eudicotyledons</taxon>
        <taxon>Gunneridae</taxon>
        <taxon>Pentapetalae</taxon>
        <taxon>rosids</taxon>
        <taxon>malvids</taxon>
        <taxon>Malvales</taxon>
        <taxon>Malvaceae</taxon>
        <taxon>Malvoideae</taxon>
        <taxon>Gossypium</taxon>
    </lineage>
</organism>